<protein>
    <submittedName>
        <fullName evidence="2">Uncharacterized protein</fullName>
    </submittedName>
</protein>
<name>A0AA38UIQ5_9AGAR</name>
<evidence type="ECO:0000256" key="1">
    <source>
        <dbReference type="SAM" id="MobiDB-lite"/>
    </source>
</evidence>
<reference evidence="2" key="1">
    <citation type="submission" date="2022-08" db="EMBL/GenBank/DDBJ databases">
        <authorList>
            <consortium name="DOE Joint Genome Institute"/>
            <person name="Min B."/>
            <person name="Riley R."/>
            <person name="Sierra-Patev S."/>
            <person name="Naranjo-Ortiz M."/>
            <person name="Looney B."/>
            <person name="Konkel Z."/>
            <person name="Slot J.C."/>
            <person name="Sakamoto Y."/>
            <person name="Steenwyk J.L."/>
            <person name="Rokas A."/>
            <person name="Carro J."/>
            <person name="Camarero S."/>
            <person name="Ferreira P."/>
            <person name="Molpeceres G."/>
            <person name="Ruiz-Duenas F.J."/>
            <person name="Serrano A."/>
            <person name="Henrissat B."/>
            <person name="Drula E."/>
            <person name="Hughes K.W."/>
            <person name="Mata J.L."/>
            <person name="Ishikawa N.K."/>
            <person name="Vargas-Isla R."/>
            <person name="Ushijima S."/>
            <person name="Smith C.A."/>
            <person name="Ahrendt S."/>
            <person name="Andreopoulos W."/>
            <person name="He G."/>
            <person name="Labutti K."/>
            <person name="Lipzen A."/>
            <person name="Ng V."/>
            <person name="Sandor L."/>
            <person name="Barry K."/>
            <person name="Martinez A.T."/>
            <person name="Xiao Y."/>
            <person name="Gibbons J.G."/>
            <person name="Terashima K."/>
            <person name="Hibbett D.S."/>
            <person name="Grigoriev I.V."/>
        </authorList>
    </citation>
    <scope>NUCLEOTIDE SEQUENCE</scope>
    <source>
        <strain evidence="2">TFB9207</strain>
    </source>
</reference>
<feature type="compositionally biased region" description="Polar residues" evidence="1">
    <location>
        <begin position="1"/>
        <end position="13"/>
    </location>
</feature>
<dbReference type="AlphaFoldDB" id="A0AA38UIQ5"/>
<feature type="compositionally biased region" description="Low complexity" evidence="1">
    <location>
        <begin position="124"/>
        <end position="134"/>
    </location>
</feature>
<dbReference type="EMBL" id="MU806106">
    <property type="protein sequence ID" value="KAJ3839852.1"/>
    <property type="molecule type" value="Genomic_DNA"/>
</dbReference>
<feature type="compositionally biased region" description="Polar residues" evidence="1">
    <location>
        <begin position="21"/>
        <end position="31"/>
    </location>
</feature>
<dbReference type="Proteomes" id="UP001163846">
    <property type="component" value="Unassembled WGS sequence"/>
</dbReference>
<evidence type="ECO:0000313" key="3">
    <source>
        <dbReference type="Proteomes" id="UP001163846"/>
    </source>
</evidence>
<sequence length="208" mass="22372">MPSLRRTVSSPAVRSSPYPALSSSGQVNSGPATRAGYNNRRSSGSETANRRVLADIDWWRVTDGQCDLGPEQEDEHASPRSAENVIDSLEGLVSPVWPGFAEDIPELLSIIPHTPPRRGHRLESSTSSVESTPEPVDRTVEDLRLGMQYVDLNASEGAVPPVHSAGQASASSSLPRSHSFADATAVFRDEIPEFADVPLSSQSPFLLN</sequence>
<feature type="region of interest" description="Disordered" evidence="1">
    <location>
        <begin position="115"/>
        <end position="137"/>
    </location>
</feature>
<accession>A0AA38UIQ5</accession>
<keyword evidence="3" id="KW-1185">Reference proteome</keyword>
<feature type="region of interest" description="Disordered" evidence="1">
    <location>
        <begin position="1"/>
        <end position="48"/>
    </location>
</feature>
<proteinExistence type="predicted"/>
<gene>
    <name evidence="2" type="ORF">F5878DRAFT_99422</name>
</gene>
<organism evidence="2 3">
    <name type="scientific">Lentinula raphanica</name>
    <dbReference type="NCBI Taxonomy" id="153919"/>
    <lineage>
        <taxon>Eukaryota</taxon>
        <taxon>Fungi</taxon>
        <taxon>Dikarya</taxon>
        <taxon>Basidiomycota</taxon>
        <taxon>Agaricomycotina</taxon>
        <taxon>Agaricomycetes</taxon>
        <taxon>Agaricomycetidae</taxon>
        <taxon>Agaricales</taxon>
        <taxon>Marasmiineae</taxon>
        <taxon>Omphalotaceae</taxon>
        <taxon>Lentinula</taxon>
    </lineage>
</organism>
<evidence type="ECO:0000313" key="2">
    <source>
        <dbReference type="EMBL" id="KAJ3839852.1"/>
    </source>
</evidence>
<feature type="compositionally biased region" description="Low complexity" evidence="1">
    <location>
        <begin position="168"/>
        <end position="177"/>
    </location>
</feature>
<comment type="caution">
    <text evidence="2">The sequence shown here is derived from an EMBL/GenBank/DDBJ whole genome shotgun (WGS) entry which is preliminary data.</text>
</comment>
<feature type="region of interest" description="Disordered" evidence="1">
    <location>
        <begin position="158"/>
        <end position="177"/>
    </location>
</feature>